<comment type="caution">
    <text evidence="1">The sequence shown here is derived from an EMBL/GenBank/DDBJ whole genome shotgun (WGS) entry which is preliminary data.</text>
</comment>
<protein>
    <submittedName>
        <fullName evidence="1">16867_t:CDS:1</fullName>
    </submittedName>
</protein>
<gene>
    <name evidence="1" type="ORF">RFULGI_LOCUS6570</name>
</gene>
<dbReference type="AlphaFoldDB" id="A0A9N9GGE7"/>
<dbReference type="EMBL" id="CAJVPZ010008646">
    <property type="protein sequence ID" value="CAG8600166.1"/>
    <property type="molecule type" value="Genomic_DNA"/>
</dbReference>
<feature type="non-terminal residue" evidence="1">
    <location>
        <position position="1"/>
    </location>
</feature>
<sequence length="96" mass="11233">LVDANPNKRPTIKDIHDKINNLINSNENKQPFGTFEKQLFEIFGYILTDLVKIFKSPKFVTLKIITPEEFENHMKLSKNYAMFDVYGLILKPETDE</sequence>
<name>A0A9N9GGE7_9GLOM</name>
<proteinExistence type="predicted"/>
<organism evidence="1 2">
    <name type="scientific">Racocetra fulgida</name>
    <dbReference type="NCBI Taxonomy" id="60492"/>
    <lineage>
        <taxon>Eukaryota</taxon>
        <taxon>Fungi</taxon>
        <taxon>Fungi incertae sedis</taxon>
        <taxon>Mucoromycota</taxon>
        <taxon>Glomeromycotina</taxon>
        <taxon>Glomeromycetes</taxon>
        <taxon>Diversisporales</taxon>
        <taxon>Gigasporaceae</taxon>
        <taxon>Racocetra</taxon>
    </lineage>
</organism>
<accession>A0A9N9GGE7</accession>
<keyword evidence="2" id="KW-1185">Reference proteome</keyword>
<evidence type="ECO:0000313" key="2">
    <source>
        <dbReference type="Proteomes" id="UP000789396"/>
    </source>
</evidence>
<dbReference type="Proteomes" id="UP000789396">
    <property type="component" value="Unassembled WGS sequence"/>
</dbReference>
<evidence type="ECO:0000313" key="1">
    <source>
        <dbReference type="EMBL" id="CAG8600166.1"/>
    </source>
</evidence>
<reference evidence="1" key="1">
    <citation type="submission" date="2021-06" db="EMBL/GenBank/DDBJ databases">
        <authorList>
            <person name="Kallberg Y."/>
            <person name="Tangrot J."/>
            <person name="Rosling A."/>
        </authorList>
    </citation>
    <scope>NUCLEOTIDE SEQUENCE</scope>
    <source>
        <strain evidence="1">IN212</strain>
    </source>
</reference>